<dbReference type="EMBL" id="JACGWJ010000020">
    <property type="protein sequence ID" value="KAL0341168.1"/>
    <property type="molecule type" value="Genomic_DNA"/>
</dbReference>
<accession>A0AAW2NDX4</accession>
<feature type="compositionally biased region" description="Polar residues" evidence="1">
    <location>
        <begin position="140"/>
        <end position="151"/>
    </location>
</feature>
<dbReference type="AlphaFoldDB" id="A0AAW2NDX4"/>
<evidence type="ECO:0000313" key="2">
    <source>
        <dbReference type="EMBL" id="KAL0341168.1"/>
    </source>
</evidence>
<feature type="compositionally biased region" description="Polar residues" evidence="1">
    <location>
        <begin position="66"/>
        <end position="75"/>
    </location>
</feature>
<feature type="region of interest" description="Disordered" evidence="1">
    <location>
        <begin position="39"/>
        <end position="82"/>
    </location>
</feature>
<dbReference type="PANTHER" id="PTHR31008:SF5">
    <property type="entry name" value="EXPRESSED PROTEIN"/>
    <property type="match status" value="1"/>
</dbReference>
<evidence type="ECO:0000256" key="1">
    <source>
        <dbReference type="SAM" id="MobiDB-lite"/>
    </source>
</evidence>
<dbReference type="PANTHER" id="PTHR31008">
    <property type="entry name" value="COP1-INTERACTING PROTEIN-RELATED"/>
    <property type="match status" value="1"/>
</dbReference>
<comment type="caution">
    <text evidence="2">The sequence shown here is derived from an EMBL/GenBank/DDBJ whole genome shotgun (WGS) entry which is preliminary data.</text>
</comment>
<reference evidence="2" key="2">
    <citation type="journal article" date="2024" name="Plant">
        <title>Genomic evolution and insights into agronomic trait innovations of Sesamum species.</title>
        <authorList>
            <person name="Miao H."/>
            <person name="Wang L."/>
            <person name="Qu L."/>
            <person name="Liu H."/>
            <person name="Sun Y."/>
            <person name="Le M."/>
            <person name="Wang Q."/>
            <person name="Wei S."/>
            <person name="Zheng Y."/>
            <person name="Lin W."/>
            <person name="Duan Y."/>
            <person name="Cao H."/>
            <person name="Xiong S."/>
            <person name="Wang X."/>
            <person name="Wei L."/>
            <person name="Li C."/>
            <person name="Ma Q."/>
            <person name="Ju M."/>
            <person name="Zhao R."/>
            <person name="Li G."/>
            <person name="Mu C."/>
            <person name="Tian Q."/>
            <person name="Mei H."/>
            <person name="Zhang T."/>
            <person name="Gao T."/>
            <person name="Zhang H."/>
        </authorList>
    </citation>
    <scope>NUCLEOTIDE SEQUENCE</scope>
    <source>
        <strain evidence="2">G02</strain>
    </source>
</reference>
<organism evidence="2">
    <name type="scientific">Sesamum radiatum</name>
    <name type="common">Black benniseed</name>
    <dbReference type="NCBI Taxonomy" id="300843"/>
    <lineage>
        <taxon>Eukaryota</taxon>
        <taxon>Viridiplantae</taxon>
        <taxon>Streptophyta</taxon>
        <taxon>Embryophyta</taxon>
        <taxon>Tracheophyta</taxon>
        <taxon>Spermatophyta</taxon>
        <taxon>Magnoliopsida</taxon>
        <taxon>eudicotyledons</taxon>
        <taxon>Gunneridae</taxon>
        <taxon>Pentapetalae</taxon>
        <taxon>asterids</taxon>
        <taxon>lamiids</taxon>
        <taxon>Lamiales</taxon>
        <taxon>Pedaliaceae</taxon>
        <taxon>Sesamum</taxon>
    </lineage>
</organism>
<feature type="region of interest" description="Disordered" evidence="1">
    <location>
        <begin position="134"/>
        <end position="173"/>
    </location>
</feature>
<proteinExistence type="predicted"/>
<name>A0AAW2NDX4_SESRA</name>
<gene>
    <name evidence="2" type="ORF">Sradi_4633600</name>
</gene>
<protein>
    <submittedName>
        <fullName evidence="2">Uncharacterized protein</fullName>
    </submittedName>
</protein>
<sequence>MDIESGSPAESPQRCGDKEVFTQVSPSIHDAIDREVQPELKVGAEEEPTISPTAWVEIEENEDQPPRSSEYSCQPGSLVPVGLSGERVRHSLSQMLLEESSEQDVIDWGNAENPPPMAYQKDAPKGLKRLLKFARKSKTDSNATGWSSPSVFSEGEDDTEDSKSVSKRSYENY</sequence>
<feature type="compositionally biased region" description="Basic and acidic residues" evidence="1">
    <location>
        <begin position="161"/>
        <end position="173"/>
    </location>
</feature>
<reference evidence="2" key="1">
    <citation type="submission" date="2020-06" db="EMBL/GenBank/DDBJ databases">
        <authorList>
            <person name="Li T."/>
            <person name="Hu X."/>
            <person name="Zhang T."/>
            <person name="Song X."/>
            <person name="Zhang H."/>
            <person name="Dai N."/>
            <person name="Sheng W."/>
            <person name="Hou X."/>
            <person name="Wei L."/>
        </authorList>
    </citation>
    <scope>NUCLEOTIDE SEQUENCE</scope>
    <source>
        <strain evidence="2">G02</strain>
        <tissue evidence="2">Leaf</tissue>
    </source>
</reference>